<keyword evidence="2" id="KW-1133">Transmembrane helix</keyword>
<dbReference type="RefSeq" id="WP_068131786.1">
    <property type="nucleotide sequence ID" value="NZ_CP042914.1"/>
</dbReference>
<evidence type="ECO:0000313" key="5">
    <source>
        <dbReference type="Proteomes" id="UP000325286"/>
    </source>
</evidence>
<keyword evidence="2" id="KW-0812">Transmembrane</keyword>
<dbReference type="AlphaFoldDB" id="A0A5B9QU25"/>
<dbReference type="InterPro" id="IPR035445">
    <property type="entry name" value="GYF-like_dom_sf"/>
</dbReference>
<evidence type="ECO:0000259" key="3">
    <source>
        <dbReference type="Pfam" id="PF14237"/>
    </source>
</evidence>
<proteinExistence type="predicted"/>
<dbReference type="InterPro" id="IPR025640">
    <property type="entry name" value="GYF_2"/>
</dbReference>
<sequence>MGVRFACHACGQRLNIKSELAGRRGKCPGCGVRFRIPTEDAEFSTPLPEKNSSPAAQPENASSPPQPTSVTLENHHQPAAETTPPQPAPTEQPIAAEQPAPEQPAAEQPAAEHPVAEQPAAEQPAAEQPPAEQPAVSPPDPAPPADAASQRFALLDEDPGALWYVRPKSGGQYGPASSDLLYEWIEQGRVSTSALLWRDGWAQWRGALDVLPELDTSAPQPAAPTIAINTDPAARTTANPVVVAPMDNTGSDAKLTGDNQPSVVRSQRKGRRMLMISLLLAACLALVVALIVAVAQSS</sequence>
<feature type="transmembrane region" description="Helical" evidence="2">
    <location>
        <begin position="274"/>
        <end position="295"/>
    </location>
</feature>
<evidence type="ECO:0000256" key="1">
    <source>
        <dbReference type="SAM" id="MobiDB-lite"/>
    </source>
</evidence>
<gene>
    <name evidence="4" type="ORF">UC8_34810</name>
</gene>
<organism evidence="4 5">
    <name type="scientific">Roseimaritima ulvae</name>
    <dbReference type="NCBI Taxonomy" id="980254"/>
    <lineage>
        <taxon>Bacteria</taxon>
        <taxon>Pseudomonadati</taxon>
        <taxon>Planctomycetota</taxon>
        <taxon>Planctomycetia</taxon>
        <taxon>Pirellulales</taxon>
        <taxon>Pirellulaceae</taxon>
        <taxon>Roseimaritima</taxon>
    </lineage>
</organism>
<keyword evidence="5" id="KW-1185">Reference proteome</keyword>
<keyword evidence="2" id="KW-0472">Membrane</keyword>
<evidence type="ECO:0000256" key="2">
    <source>
        <dbReference type="SAM" id="Phobius"/>
    </source>
</evidence>
<dbReference type="OrthoDB" id="292769at2"/>
<protein>
    <recommendedName>
        <fullName evidence="3">GYF domain-containing protein</fullName>
    </recommendedName>
</protein>
<dbReference type="Proteomes" id="UP000325286">
    <property type="component" value="Chromosome"/>
</dbReference>
<feature type="domain" description="GYF" evidence="3">
    <location>
        <begin position="163"/>
        <end position="210"/>
    </location>
</feature>
<evidence type="ECO:0000313" key="4">
    <source>
        <dbReference type="EMBL" id="QEG41459.1"/>
    </source>
</evidence>
<feature type="region of interest" description="Disordered" evidence="1">
    <location>
        <begin position="37"/>
        <end position="147"/>
    </location>
</feature>
<dbReference type="KEGG" id="rul:UC8_34810"/>
<dbReference type="Pfam" id="PF14237">
    <property type="entry name" value="GYF_2"/>
    <property type="match status" value="1"/>
</dbReference>
<dbReference type="EMBL" id="CP042914">
    <property type="protein sequence ID" value="QEG41459.1"/>
    <property type="molecule type" value="Genomic_DNA"/>
</dbReference>
<feature type="compositionally biased region" description="Polar residues" evidence="1">
    <location>
        <begin position="50"/>
        <end position="72"/>
    </location>
</feature>
<dbReference type="SUPFAM" id="SSF55277">
    <property type="entry name" value="GYF domain"/>
    <property type="match status" value="1"/>
</dbReference>
<reference evidence="4 5" key="1">
    <citation type="submission" date="2019-08" db="EMBL/GenBank/DDBJ databases">
        <title>Deep-cultivation of Planctomycetes and their phenomic and genomic characterization uncovers novel biology.</title>
        <authorList>
            <person name="Wiegand S."/>
            <person name="Jogler M."/>
            <person name="Boedeker C."/>
            <person name="Pinto D."/>
            <person name="Vollmers J."/>
            <person name="Rivas-Marin E."/>
            <person name="Kohn T."/>
            <person name="Peeters S.H."/>
            <person name="Heuer A."/>
            <person name="Rast P."/>
            <person name="Oberbeckmann S."/>
            <person name="Bunk B."/>
            <person name="Jeske O."/>
            <person name="Meyerdierks A."/>
            <person name="Storesund J.E."/>
            <person name="Kallscheuer N."/>
            <person name="Luecker S."/>
            <person name="Lage O.M."/>
            <person name="Pohl T."/>
            <person name="Merkel B.J."/>
            <person name="Hornburger P."/>
            <person name="Mueller R.-W."/>
            <person name="Bruemmer F."/>
            <person name="Labrenz M."/>
            <person name="Spormann A.M."/>
            <person name="Op den Camp H."/>
            <person name="Overmann J."/>
            <person name="Amann R."/>
            <person name="Jetten M.S.M."/>
            <person name="Mascher T."/>
            <person name="Medema M.H."/>
            <person name="Devos D.P."/>
            <person name="Kaster A.-K."/>
            <person name="Ovreas L."/>
            <person name="Rohde M."/>
            <person name="Galperin M.Y."/>
            <person name="Jogler C."/>
        </authorList>
    </citation>
    <scope>NUCLEOTIDE SEQUENCE [LARGE SCALE GENOMIC DNA]</scope>
    <source>
        <strain evidence="4 5">UC8</strain>
    </source>
</reference>
<feature type="compositionally biased region" description="Low complexity" evidence="1">
    <location>
        <begin position="91"/>
        <end position="135"/>
    </location>
</feature>
<name>A0A5B9QU25_9BACT</name>
<accession>A0A5B9QU25</accession>